<dbReference type="RefSeq" id="WP_157747239.1">
    <property type="nucleotide sequence ID" value="NZ_JBFAAC010000007.1"/>
</dbReference>
<gene>
    <name evidence="5" type="ORF">GA0070610_5360</name>
</gene>
<evidence type="ECO:0000259" key="4">
    <source>
        <dbReference type="PROSITE" id="PS52004"/>
    </source>
</evidence>
<dbReference type="PANTHER" id="PTHR43775:SF37">
    <property type="entry name" value="SI:DKEY-61P9.11"/>
    <property type="match status" value="1"/>
</dbReference>
<evidence type="ECO:0000256" key="2">
    <source>
        <dbReference type="ARBA" id="ARBA00022553"/>
    </source>
</evidence>
<dbReference type="InterPro" id="IPR020841">
    <property type="entry name" value="PKS_Beta-ketoAc_synthase_dom"/>
</dbReference>
<dbReference type="Pfam" id="PF02801">
    <property type="entry name" value="Ketoacyl-synt_C"/>
    <property type="match status" value="1"/>
</dbReference>
<organism evidence="5 6">
    <name type="scientific">Micromonospora echinofusca</name>
    <dbReference type="NCBI Taxonomy" id="47858"/>
    <lineage>
        <taxon>Bacteria</taxon>
        <taxon>Bacillati</taxon>
        <taxon>Actinomycetota</taxon>
        <taxon>Actinomycetes</taxon>
        <taxon>Micromonosporales</taxon>
        <taxon>Micromonosporaceae</taxon>
        <taxon>Micromonospora</taxon>
    </lineage>
</organism>
<proteinExistence type="inferred from homology"/>
<dbReference type="InterPro" id="IPR014031">
    <property type="entry name" value="Ketoacyl_synth_C"/>
</dbReference>
<sequence length="404" mass="42828">MNVHVVGASMFLPGGVRSRADFGAALFEDEDHGDRAIAFSDDELRTDFARFRIAPRQARVMDPQHLLVLDCAERALEDAGIHPTDLAGSQTGVFVGMSESDFVHTLDVDKIADRNRSYLGIGNVRGAAAGRVSYTFDLHGPSWQVDTTCSSGLVALRHGIMALVSGDADLALVIASHLVRSDFGKMIRAVTGALSASNSCRAFDARADGFTIGEGVVAVVLAPEGSGARSLGRVHCAVNHDGRTAGLTVPNLKAQRDVLERALRMSGLDASEIDYIEAHGTGTPLGDPIEVAALAAAYRTADRKSPLLIGSNKPRFGHLESASGLLSLMVAIEVLENQRPPGRTGTGQPSELIPWAEHNIRPAFGEFDHPDKIDNVGVSAFGLSGTNAHAIVSRPRGTSVWNSL</sequence>
<evidence type="ECO:0000313" key="6">
    <source>
        <dbReference type="Proteomes" id="UP000198251"/>
    </source>
</evidence>
<keyword evidence="3" id="KW-0808">Transferase</keyword>
<evidence type="ECO:0000313" key="5">
    <source>
        <dbReference type="EMBL" id="SCG19002.1"/>
    </source>
</evidence>
<dbReference type="Proteomes" id="UP000198251">
    <property type="component" value="Chromosome I"/>
</dbReference>
<reference evidence="5 6" key="1">
    <citation type="submission" date="2016-06" db="EMBL/GenBank/DDBJ databases">
        <authorList>
            <person name="Kjaerup R.B."/>
            <person name="Dalgaard T.S."/>
            <person name="Juul-Madsen H.R."/>
        </authorList>
    </citation>
    <scope>NUCLEOTIDE SEQUENCE [LARGE SCALE GENOMIC DNA]</scope>
    <source>
        <strain evidence="5 6">DSM 43913</strain>
    </source>
</reference>
<dbReference type="Pfam" id="PF00109">
    <property type="entry name" value="ketoacyl-synt"/>
    <property type="match status" value="1"/>
</dbReference>
<dbReference type="CDD" id="cd00833">
    <property type="entry name" value="PKS"/>
    <property type="match status" value="1"/>
</dbReference>
<evidence type="ECO:0000256" key="3">
    <source>
        <dbReference type="RuleBase" id="RU003694"/>
    </source>
</evidence>
<keyword evidence="6" id="KW-1185">Reference proteome</keyword>
<dbReference type="PROSITE" id="PS52004">
    <property type="entry name" value="KS3_2"/>
    <property type="match status" value="1"/>
</dbReference>
<dbReference type="InterPro" id="IPR050091">
    <property type="entry name" value="PKS_NRPS_Biosynth_Enz"/>
</dbReference>
<accession>A0A1C5GHE6</accession>
<dbReference type="InterPro" id="IPR016039">
    <property type="entry name" value="Thiolase-like"/>
</dbReference>
<name>A0A1C5GHE6_MICEH</name>
<dbReference type="Gene3D" id="3.40.47.10">
    <property type="match status" value="1"/>
</dbReference>
<dbReference type="EMBL" id="LT607733">
    <property type="protein sequence ID" value="SCG19002.1"/>
    <property type="molecule type" value="Genomic_DNA"/>
</dbReference>
<comment type="similarity">
    <text evidence="3">Belongs to the thiolase-like superfamily. Beta-ketoacyl-ACP synthases family.</text>
</comment>
<dbReference type="GeneID" id="95805022"/>
<dbReference type="PANTHER" id="PTHR43775">
    <property type="entry name" value="FATTY ACID SYNTHASE"/>
    <property type="match status" value="1"/>
</dbReference>
<keyword evidence="2" id="KW-0597">Phosphoprotein</keyword>
<dbReference type="AlphaFoldDB" id="A0A1C5GHE6"/>
<evidence type="ECO:0000256" key="1">
    <source>
        <dbReference type="ARBA" id="ARBA00022450"/>
    </source>
</evidence>
<dbReference type="InterPro" id="IPR014030">
    <property type="entry name" value="Ketoacyl_synth_N"/>
</dbReference>
<dbReference type="GO" id="GO:0006633">
    <property type="term" value="P:fatty acid biosynthetic process"/>
    <property type="evidence" value="ECO:0007669"/>
    <property type="project" value="TreeGrafter"/>
</dbReference>
<keyword evidence="1" id="KW-0596">Phosphopantetheine</keyword>
<protein>
    <submittedName>
        <fullName evidence="5">Beta-ketoacyl synthase, C-terminal domain</fullName>
    </submittedName>
</protein>
<dbReference type="GO" id="GO:0004312">
    <property type="term" value="F:fatty acid synthase activity"/>
    <property type="evidence" value="ECO:0007669"/>
    <property type="project" value="TreeGrafter"/>
</dbReference>
<dbReference type="SMART" id="SM00825">
    <property type="entry name" value="PKS_KS"/>
    <property type="match status" value="1"/>
</dbReference>
<dbReference type="SUPFAM" id="SSF53901">
    <property type="entry name" value="Thiolase-like"/>
    <property type="match status" value="1"/>
</dbReference>
<feature type="domain" description="Ketosynthase family 3 (KS3)" evidence="4">
    <location>
        <begin position="1"/>
        <end position="394"/>
    </location>
</feature>